<dbReference type="SUPFAM" id="SSF52172">
    <property type="entry name" value="CheY-like"/>
    <property type="match status" value="1"/>
</dbReference>
<dbReference type="InterPro" id="IPR000160">
    <property type="entry name" value="GGDEF_dom"/>
</dbReference>
<evidence type="ECO:0000259" key="4">
    <source>
        <dbReference type="PROSITE" id="PS50887"/>
    </source>
</evidence>
<dbReference type="Pfam" id="PF00990">
    <property type="entry name" value="GGDEF"/>
    <property type="match status" value="1"/>
</dbReference>
<dbReference type="PANTHER" id="PTHR45138:SF9">
    <property type="entry name" value="DIGUANYLATE CYCLASE DGCM-RELATED"/>
    <property type="match status" value="1"/>
</dbReference>
<comment type="catalytic activity">
    <reaction evidence="2">
        <text>2 GTP = 3',3'-c-di-GMP + 2 diphosphate</text>
        <dbReference type="Rhea" id="RHEA:24898"/>
        <dbReference type="ChEBI" id="CHEBI:33019"/>
        <dbReference type="ChEBI" id="CHEBI:37565"/>
        <dbReference type="ChEBI" id="CHEBI:58805"/>
        <dbReference type="EC" id="2.7.7.65"/>
    </reaction>
</comment>
<keyword evidence="3" id="KW-0175">Coiled coil</keyword>
<proteinExistence type="predicted"/>
<dbReference type="NCBIfam" id="TIGR00254">
    <property type="entry name" value="GGDEF"/>
    <property type="match status" value="1"/>
</dbReference>
<dbReference type="InterPro" id="IPR011006">
    <property type="entry name" value="CheY-like_superfamily"/>
</dbReference>
<gene>
    <name evidence="5" type="ORF">H8D96_10335</name>
</gene>
<dbReference type="PROSITE" id="PS50887">
    <property type="entry name" value="GGDEF"/>
    <property type="match status" value="1"/>
</dbReference>
<dbReference type="InterPro" id="IPR043128">
    <property type="entry name" value="Rev_trsase/Diguanyl_cyclase"/>
</dbReference>
<evidence type="ECO:0000256" key="3">
    <source>
        <dbReference type="SAM" id="Coils"/>
    </source>
</evidence>
<sequence length="487" mass="55520">MSTKILVVGDNKKDLHLFEEILIPQGFDVSGIPLFDDIEDTILKKDFAAILVDYDLVGDQAFSWNRLLQANSSKSCLILYGKEGHADKISELLQAGAYGFVPRRHLSKRIYDTILGGIENRKAFIEILQMMNDLKDVNQKLKREQKNLTKKNHELGFINRLSSEVAYDLNWDRILPRIIDAGLLKVMNSEILGILYRIGPQWNLALHVANNEISKEILEKLKADIADRFFSLSRKKNSVPEVSLQLYSSSVKISSSHPASFSKMWFQPLSIADKPLGMIAVLPKNRGKSNNETKELMSTISNILAMSLKNAQEYHKLKEMTVKDNLTGVFNRKGLKNFIQNEFQRAKRYYRPLSFVMIDIDDFKAINDTLGHQAGDFVLQELAKFLKHAVRQADIVARYGGDEFAILLPDTEMEKARMLVKRIISELKNQVLEWDSQRIKVRISCGISTTSELVKHEGEEELILKADARLYDAKRTQNSMYPIANKG</sequence>
<dbReference type="InterPro" id="IPR050469">
    <property type="entry name" value="Diguanylate_Cyclase"/>
</dbReference>
<dbReference type="SUPFAM" id="SSF55073">
    <property type="entry name" value="Nucleotide cyclase"/>
    <property type="match status" value="1"/>
</dbReference>
<dbReference type="InterPro" id="IPR029787">
    <property type="entry name" value="Nucleotide_cyclase"/>
</dbReference>
<evidence type="ECO:0000313" key="6">
    <source>
        <dbReference type="Proteomes" id="UP000605201"/>
    </source>
</evidence>
<accession>A0A8J6TSK9</accession>
<dbReference type="Gene3D" id="3.30.70.270">
    <property type="match status" value="1"/>
</dbReference>
<dbReference type="CDD" id="cd01949">
    <property type="entry name" value="GGDEF"/>
    <property type="match status" value="1"/>
</dbReference>
<dbReference type="SMART" id="SM00267">
    <property type="entry name" value="GGDEF"/>
    <property type="match status" value="1"/>
</dbReference>
<evidence type="ECO:0000313" key="5">
    <source>
        <dbReference type="EMBL" id="MBC8432305.1"/>
    </source>
</evidence>
<dbReference type="Proteomes" id="UP000605201">
    <property type="component" value="Unassembled WGS sequence"/>
</dbReference>
<comment type="caution">
    <text evidence="5">The sequence shown here is derived from an EMBL/GenBank/DDBJ whole genome shotgun (WGS) entry which is preliminary data.</text>
</comment>
<evidence type="ECO:0000256" key="1">
    <source>
        <dbReference type="ARBA" id="ARBA00012528"/>
    </source>
</evidence>
<evidence type="ECO:0000256" key="2">
    <source>
        <dbReference type="ARBA" id="ARBA00034247"/>
    </source>
</evidence>
<protein>
    <recommendedName>
        <fullName evidence="1">diguanylate cyclase</fullName>
        <ecNumber evidence="1">2.7.7.65</ecNumber>
    </recommendedName>
</protein>
<feature type="domain" description="GGDEF" evidence="4">
    <location>
        <begin position="351"/>
        <end position="486"/>
    </location>
</feature>
<dbReference type="Gene3D" id="3.30.450.40">
    <property type="match status" value="1"/>
</dbReference>
<feature type="coiled-coil region" evidence="3">
    <location>
        <begin position="127"/>
        <end position="154"/>
    </location>
</feature>
<dbReference type="FunFam" id="3.30.70.270:FF:000001">
    <property type="entry name" value="Diguanylate cyclase domain protein"/>
    <property type="match status" value="1"/>
</dbReference>
<reference evidence="5 6" key="1">
    <citation type="submission" date="2020-08" db="EMBL/GenBank/DDBJ databases">
        <title>Bridging the membrane lipid divide: bacteria of the FCB group superphylum have the potential to synthesize archaeal ether lipids.</title>
        <authorList>
            <person name="Villanueva L."/>
            <person name="Von Meijenfeldt F.A.B."/>
            <person name="Westbye A.B."/>
            <person name="Yadav S."/>
            <person name="Hopmans E.C."/>
            <person name="Dutilh B.E."/>
            <person name="Sinninghe Damste J.S."/>
        </authorList>
    </citation>
    <scope>NUCLEOTIDE SEQUENCE [LARGE SCALE GENOMIC DNA]</scope>
    <source>
        <strain evidence="5">NIOZ-UU17</strain>
    </source>
</reference>
<dbReference type="Gene3D" id="3.40.50.2300">
    <property type="match status" value="1"/>
</dbReference>
<name>A0A8J6TSK9_9BACT</name>
<dbReference type="EC" id="2.7.7.65" evidence="1"/>
<dbReference type="PANTHER" id="PTHR45138">
    <property type="entry name" value="REGULATORY COMPONENTS OF SENSORY TRANSDUCTION SYSTEM"/>
    <property type="match status" value="1"/>
</dbReference>
<dbReference type="AlphaFoldDB" id="A0A8J6TSK9"/>
<organism evidence="5 6">
    <name type="scientific">Candidatus Desulfatibia vada</name>
    <dbReference type="NCBI Taxonomy" id="2841696"/>
    <lineage>
        <taxon>Bacteria</taxon>
        <taxon>Pseudomonadati</taxon>
        <taxon>Thermodesulfobacteriota</taxon>
        <taxon>Desulfobacteria</taxon>
        <taxon>Desulfobacterales</taxon>
        <taxon>Desulfobacterales incertae sedis</taxon>
        <taxon>Candidatus Desulfatibia</taxon>
    </lineage>
</organism>
<dbReference type="InterPro" id="IPR029016">
    <property type="entry name" value="GAF-like_dom_sf"/>
</dbReference>
<dbReference type="GO" id="GO:0052621">
    <property type="term" value="F:diguanylate cyclase activity"/>
    <property type="evidence" value="ECO:0007669"/>
    <property type="project" value="UniProtKB-EC"/>
</dbReference>
<dbReference type="EMBL" id="JACNIG010000216">
    <property type="protein sequence ID" value="MBC8432305.1"/>
    <property type="molecule type" value="Genomic_DNA"/>
</dbReference>